<feature type="domain" description="CCHC-type" evidence="4">
    <location>
        <begin position="904"/>
        <end position="919"/>
    </location>
</feature>
<dbReference type="Proteomes" id="UP000051952">
    <property type="component" value="Unassembled WGS sequence"/>
</dbReference>
<proteinExistence type="predicted"/>
<keyword evidence="1" id="KW-0479">Metal-binding</keyword>
<keyword evidence="3" id="KW-0732">Signal</keyword>
<keyword evidence="6" id="KW-1185">Reference proteome</keyword>
<dbReference type="SMART" id="SM00343">
    <property type="entry name" value="ZnF_C2HC"/>
    <property type="match status" value="3"/>
</dbReference>
<evidence type="ECO:0000259" key="4">
    <source>
        <dbReference type="PROSITE" id="PS50158"/>
    </source>
</evidence>
<feature type="compositionally biased region" description="Polar residues" evidence="2">
    <location>
        <begin position="324"/>
        <end position="337"/>
    </location>
</feature>
<dbReference type="EMBL" id="CYKH01000334">
    <property type="protein sequence ID" value="CUF47791.1"/>
    <property type="molecule type" value="Genomic_DNA"/>
</dbReference>
<protein>
    <recommendedName>
        <fullName evidence="4">CCHC-type domain-containing protein</fullName>
    </recommendedName>
</protein>
<dbReference type="Gene3D" id="4.10.60.10">
    <property type="entry name" value="Zinc finger, CCHC-type"/>
    <property type="match status" value="1"/>
</dbReference>
<dbReference type="InterPro" id="IPR001878">
    <property type="entry name" value="Znf_CCHC"/>
</dbReference>
<evidence type="ECO:0000256" key="1">
    <source>
        <dbReference type="PROSITE-ProRule" id="PRU00047"/>
    </source>
</evidence>
<dbReference type="GO" id="GO:0003676">
    <property type="term" value="F:nucleic acid binding"/>
    <property type="evidence" value="ECO:0007669"/>
    <property type="project" value="InterPro"/>
</dbReference>
<feature type="region of interest" description="Disordered" evidence="2">
    <location>
        <begin position="861"/>
        <end position="897"/>
    </location>
</feature>
<feature type="signal peptide" evidence="3">
    <location>
        <begin position="1"/>
        <end position="19"/>
    </location>
</feature>
<keyword evidence="1" id="KW-0862">Zinc</keyword>
<evidence type="ECO:0000313" key="5">
    <source>
        <dbReference type="EMBL" id="CUF47791.1"/>
    </source>
</evidence>
<dbReference type="PROSITE" id="PS50158">
    <property type="entry name" value="ZF_CCHC"/>
    <property type="match status" value="1"/>
</dbReference>
<sequence>MLLVSLLCVLASRSHCTHSERRTFFLTMSTIHTRAPLPLRLVHSSWDLQRFAGRRKRQTGPSSSLLLESSTTSSAELSSTIYTAAGVDDMMKSFLVPAKLLSLVVPQEERRRTRRRVRRHLIFSGIDIPFYPSRQQLGDSFYNRLVDNMRAGASPLVVPSLYQMRESRFLAPSNSTTNSSRLGANNIGLENSAQCFSLLQRGLQLVASNQANAEWALDMARLGQVVTTYQVLVHVPDCVYSATMAREVRRRAATQHLGTKFKNRYVVEHLQRVADRADAEHNSLEGQGGGGGLVAPCGLSVKRAEYGLRGSLYDNTNGLLLSTGTVSQTPSLMPSSSKRGRGRGADTNTTLERQHRLSKLFDGLDAGRWEPGSAIDTPCGLCGARHSEGPNFLSEGAVPFSTSGSIQFTRLALHPTSPLALYEVSTRDMSVTAIMKLFAQHGLFVVGDVAHNARLASLVTTAAQVLSQRSMSTDKQRPGAMKLPKLNKGQAELFLVGATTAPELYDAAAEGGTTVESDTVKRKEILDRRSLSLELLHNALPLQLLQHGGRATASLPSSASQQTTLVSMMQTAFSTGFGLGISRSRILLPMRTGRTVSMRQEFLLNDQLAPQQQSSSNASSLLSPSSDSKTTTAVSSEDCILYDVVGVLPSFVALCPLPSSTPSPNNTAATTATSADVIVVAREEEWAMIYCPICASTGHTMQQCSRAHAAVLDPTPTSALTTTTHNDAAIKPSTSESQVTRAQEEDGKHHTTRTPTLPSVSELKRRLQSMSSPSTTLYGDDLPTAVTLSREESAVALGGSGRAGGGRGGDDLLVEAVPNQLPTQKFSPRINQLRGKQPLLHRKQLVCSYCHGRHHITQCPSLEKHQKTSPGLAATIKNSSINETQKPSSKKGTGRGSLTTSGWCLRCGDRGHSVEHCPKIPTGLHTAIFCAVCNQSFDSVRHTPDSCPSRKMKPNSN</sequence>
<dbReference type="AlphaFoldDB" id="A0A0S4IRP5"/>
<evidence type="ECO:0000313" key="6">
    <source>
        <dbReference type="Proteomes" id="UP000051952"/>
    </source>
</evidence>
<gene>
    <name evidence="5" type="ORF">BSAL_62820</name>
</gene>
<accession>A0A0S4IRP5</accession>
<feature type="compositionally biased region" description="Polar residues" evidence="2">
    <location>
        <begin position="732"/>
        <end position="741"/>
    </location>
</feature>
<dbReference type="VEuPathDB" id="TriTrypDB:BSAL_62820"/>
<reference evidence="6" key="1">
    <citation type="submission" date="2015-09" db="EMBL/GenBank/DDBJ databases">
        <authorList>
            <consortium name="Pathogen Informatics"/>
        </authorList>
    </citation>
    <scope>NUCLEOTIDE SEQUENCE [LARGE SCALE GENOMIC DNA]</scope>
    <source>
        <strain evidence="6">Lake Konstanz</strain>
    </source>
</reference>
<dbReference type="OrthoDB" id="273500at2759"/>
<keyword evidence="1" id="KW-0863">Zinc-finger</keyword>
<feature type="chain" id="PRO_5006621468" description="CCHC-type domain-containing protein" evidence="3">
    <location>
        <begin position="20"/>
        <end position="957"/>
    </location>
</feature>
<evidence type="ECO:0000256" key="3">
    <source>
        <dbReference type="SAM" id="SignalP"/>
    </source>
</evidence>
<feature type="region of interest" description="Disordered" evidence="2">
    <location>
        <begin position="717"/>
        <end position="762"/>
    </location>
</feature>
<evidence type="ECO:0000256" key="2">
    <source>
        <dbReference type="SAM" id="MobiDB-lite"/>
    </source>
</evidence>
<feature type="compositionally biased region" description="Polar residues" evidence="2">
    <location>
        <begin position="876"/>
        <end position="887"/>
    </location>
</feature>
<organism evidence="5 6">
    <name type="scientific">Bodo saltans</name>
    <name type="common">Flagellated protozoan</name>
    <dbReference type="NCBI Taxonomy" id="75058"/>
    <lineage>
        <taxon>Eukaryota</taxon>
        <taxon>Discoba</taxon>
        <taxon>Euglenozoa</taxon>
        <taxon>Kinetoplastea</taxon>
        <taxon>Metakinetoplastina</taxon>
        <taxon>Eubodonida</taxon>
        <taxon>Bodonidae</taxon>
        <taxon>Bodo</taxon>
    </lineage>
</organism>
<name>A0A0S4IRP5_BODSA</name>
<dbReference type="GO" id="GO:0008270">
    <property type="term" value="F:zinc ion binding"/>
    <property type="evidence" value="ECO:0007669"/>
    <property type="project" value="UniProtKB-KW"/>
</dbReference>
<feature type="region of interest" description="Disordered" evidence="2">
    <location>
        <begin position="324"/>
        <end position="348"/>
    </location>
</feature>